<organism evidence="2 3">
    <name type="scientific">Mycena pura</name>
    <dbReference type="NCBI Taxonomy" id="153505"/>
    <lineage>
        <taxon>Eukaryota</taxon>
        <taxon>Fungi</taxon>
        <taxon>Dikarya</taxon>
        <taxon>Basidiomycota</taxon>
        <taxon>Agaricomycotina</taxon>
        <taxon>Agaricomycetes</taxon>
        <taxon>Agaricomycetidae</taxon>
        <taxon>Agaricales</taxon>
        <taxon>Marasmiineae</taxon>
        <taxon>Mycenaceae</taxon>
        <taxon>Mycena</taxon>
    </lineage>
</organism>
<feature type="region of interest" description="Disordered" evidence="1">
    <location>
        <begin position="63"/>
        <end position="90"/>
    </location>
</feature>
<gene>
    <name evidence="2" type="ORF">GGX14DRAFT_659564</name>
</gene>
<dbReference type="EMBL" id="JARJCW010000061">
    <property type="protein sequence ID" value="KAJ7200833.1"/>
    <property type="molecule type" value="Genomic_DNA"/>
</dbReference>
<dbReference type="AlphaFoldDB" id="A0AAD6V2W6"/>
<name>A0AAD6V2W6_9AGAR</name>
<reference evidence="2" key="1">
    <citation type="submission" date="2023-03" db="EMBL/GenBank/DDBJ databases">
        <title>Massive genome expansion in bonnet fungi (Mycena s.s.) driven by repeated elements and novel gene families across ecological guilds.</title>
        <authorList>
            <consortium name="Lawrence Berkeley National Laboratory"/>
            <person name="Harder C.B."/>
            <person name="Miyauchi S."/>
            <person name="Viragh M."/>
            <person name="Kuo A."/>
            <person name="Thoen E."/>
            <person name="Andreopoulos B."/>
            <person name="Lu D."/>
            <person name="Skrede I."/>
            <person name="Drula E."/>
            <person name="Henrissat B."/>
            <person name="Morin E."/>
            <person name="Kohler A."/>
            <person name="Barry K."/>
            <person name="LaButti K."/>
            <person name="Morin E."/>
            <person name="Salamov A."/>
            <person name="Lipzen A."/>
            <person name="Mereny Z."/>
            <person name="Hegedus B."/>
            <person name="Baldrian P."/>
            <person name="Stursova M."/>
            <person name="Weitz H."/>
            <person name="Taylor A."/>
            <person name="Grigoriev I.V."/>
            <person name="Nagy L.G."/>
            <person name="Martin F."/>
            <person name="Kauserud H."/>
        </authorList>
    </citation>
    <scope>NUCLEOTIDE SEQUENCE</scope>
    <source>
        <strain evidence="2">9144</strain>
    </source>
</reference>
<accession>A0AAD6V2W6</accession>
<feature type="region of interest" description="Disordered" evidence="1">
    <location>
        <begin position="1"/>
        <end position="51"/>
    </location>
</feature>
<dbReference type="Proteomes" id="UP001219525">
    <property type="component" value="Unassembled WGS sequence"/>
</dbReference>
<feature type="compositionally biased region" description="Basic and acidic residues" evidence="1">
    <location>
        <begin position="229"/>
        <end position="239"/>
    </location>
</feature>
<feature type="region of interest" description="Disordered" evidence="1">
    <location>
        <begin position="176"/>
        <end position="239"/>
    </location>
</feature>
<keyword evidence="3" id="KW-1185">Reference proteome</keyword>
<sequence>MSGEVRGSFHSAPPPADGFLAELETEAELRRQTSTPPPPLPPSTDRDAPPAPSCATLLCNASLPKPPYDRHQRAAHSLPRTRLHPRPSCPPQGANHGKWYTACFNEALGHRYKVWDVGVVPHPTPARACRRRTACTGAQGGQHAHVCGARLRCSSLAHTHGPTGTVDNARTHTADSVRPTCTADSRPARSVHARSPHPLPHAPRLSSACERPLPPALAAPAPHARERRRHGDGGVHDERVRWAQRARACGDGGVHGDRAQRRMQVCMARAGSGAGAACARRAGRAARA</sequence>
<protein>
    <submittedName>
        <fullName evidence="2">Uncharacterized protein</fullName>
    </submittedName>
</protein>
<evidence type="ECO:0000256" key="1">
    <source>
        <dbReference type="SAM" id="MobiDB-lite"/>
    </source>
</evidence>
<evidence type="ECO:0000313" key="2">
    <source>
        <dbReference type="EMBL" id="KAJ7200833.1"/>
    </source>
</evidence>
<proteinExistence type="predicted"/>
<evidence type="ECO:0000313" key="3">
    <source>
        <dbReference type="Proteomes" id="UP001219525"/>
    </source>
</evidence>
<comment type="caution">
    <text evidence="2">The sequence shown here is derived from an EMBL/GenBank/DDBJ whole genome shotgun (WGS) entry which is preliminary data.</text>
</comment>